<evidence type="ECO:0000256" key="3">
    <source>
        <dbReference type="ARBA" id="ARBA00022833"/>
    </source>
</evidence>
<evidence type="ECO:0000256" key="2">
    <source>
        <dbReference type="ARBA" id="ARBA00022771"/>
    </source>
</evidence>
<keyword evidence="8" id="KW-1185">Reference proteome</keyword>
<dbReference type="PANTHER" id="PTHR31973:SF187">
    <property type="entry name" value="MUTATOR TRANSPOSASE MUDRA PROTEIN"/>
    <property type="match status" value="1"/>
</dbReference>
<evidence type="ECO:0000256" key="5">
    <source>
        <dbReference type="SAM" id="MobiDB-lite"/>
    </source>
</evidence>
<feature type="compositionally biased region" description="Basic and acidic residues" evidence="5">
    <location>
        <begin position="571"/>
        <end position="583"/>
    </location>
</feature>
<dbReference type="EMBL" id="CP144745">
    <property type="protein sequence ID" value="WVZ53833.1"/>
    <property type="molecule type" value="Genomic_DNA"/>
</dbReference>
<sequence length="770" mass="86928">MSKCIVEGGVADIYVEEGTTAEEDSKMANVSDFEDELVDMEAVDADESASEEEQGGGAVVVQPPRRKETREEIERQIKRFLEMSMVQKRMRRQGAKATSYVDFEGGGDDTAYEQTDEDESVEEIGSDGELKRRKDFYKRYNSENPTPSFEIGMKFRGKKEFKEAVVRYCLSERKVVKYLKDDDLRVRVKCEWAHCPWICLCSKHSSSDSWQIATLIDEHTCPPRKDNKHVTAQRIAEKYEKFILSNPSWNFLHMKNTVQEEMFVDVSLSKLKRAKSIVMKKALDARKGQYEKLYDYQLELLRSNLGSTVVINKEDNMDPPVFRRMAGCRKVIGLDGCFFKGATSGELLCALGRDSNNQMYPVAWAVVDKENNDNWSWFCDLLPRDIKMEGGKDGVIISDQQKGIINAVQLWAPETEHRNCARHIYANWKKEFNDKEWQKLFWGCAKTPNTVLFNHARAKLAQKTRAGAQAILNTHPQHWSRAWFRFTVDLVKKECSCRYWQLSGLSCPHAISSIYYKTNSLDEYVADCYKVEQFKKIYSHCLEPVEGMHSWPVSDRPKLKAPGYIRMPGRPKTERRREPQEKPKAKKMSRMGIRIRCTKCKGVGHNRASCDKKNAGASTQNASASNHVSQGTQHDNQSVAHSIVAIIPQSQARAESNSRKRNNSLTLTPASQASSTGTSAQHKATKRTCTKEHRAKAMGRVATAQGGTASMNLQARGADSQATSSVSVNITSGKASAKAVVHGAPKKTSTRKMSSNNAMMMLPPWDSAKL</sequence>
<protein>
    <recommendedName>
        <fullName evidence="6">SWIM-type domain-containing protein</fullName>
    </recommendedName>
</protein>
<dbReference type="PANTHER" id="PTHR31973">
    <property type="entry name" value="POLYPROTEIN, PUTATIVE-RELATED"/>
    <property type="match status" value="1"/>
</dbReference>
<dbReference type="Pfam" id="PF04434">
    <property type="entry name" value="SWIM"/>
    <property type="match status" value="1"/>
</dbReference>
<keyword evidence="2 4" id="KW-0863">Zinc-finger</keyword>
<dbReference type="Pfam" id="PF03108">
    <property type="entry name" value="DBD_Tnp_Mut"/>
    <property type="match status" value="1"/>
</dbReference>
<feature type="region of interest" description="Disordered" evidence="5">
    <location>
        <begin position="44"/>
        <end position="71"/>
    </location>
</feature>
<evidence type="ECO:0000256" key="4">
    <source>
        <dbReference type="PROSITE-ProRule" id="PRU00325"/>
    </source>
</evidence>
<feature type="region of interest" description="Disordered" evidence="5">
    <location>
        <begin position="100"/>
        <end position="125"/>
    </location>
</feature>
<dbReference type="InterPro" id="IPR018289">
    <property type="entry name" value="MULE_transposase_dom"/>
</dbReference>
<evidence type="ECO:0000313" key="8">
    <source>
        <dbReference type="Proteomes" id="UP001341281"/>
    </source>
</evidence>
<proteinExistence type="predicted"/>
<keyword evidence="3" id="KW-0862">Zinc</keyword>
<evidence type="ECO:0000313" key="7">
    <source>
        <dbReference type="EMBL" id="WVZ53833.1"/>
    </source>
</evidence>
<accession>A0AAQ3PTV4</accession>
<feature type="compositionally biased region" description="Polar residues" evidence="5">
    <location>
        <begin position="616"/>
        <end position="635"/>
    </location>
</feature>
<name>A0AAQ3PTV4_PASNO</name>
<dbReference type="AlphaFoldDB" id="A0AAQ3PTV4"/>
<dbReference type="GO" id="GO:0008270">
    <property type="term" value="F:zinc ion binding"/>
    <property type="evidence" value="ECO:0007669"/>
    <property type="project" value="UniProtKB-KW"/>
</dbReference>
<dbReference type="InterPro" id="IPR006564">
    <property type="entry name" value="Znf_PMZ"/>
</dbReference>
<feature type="region of interest" description="Disordered" evidence="5">
    <location>
        <begin position="559"/>
        <end position="590"/>
    </location>
</feature>
<organism evidence="7 8">
    <name type="scientific">Paspalum notatum var. saurae</name>
    <dbReference type="NCBI Taxonomy" id="547442"/>
    <lineage>
        <taxon>Eukaryota</taxon>
        <taxon>Viridiplantae</taxon>
        <taxon>Streptophyta</taxon>
        <taxon>Embryophyta</taxon>
        <taxon>Tracheophyta</taxon>
        <taxon>Spermatophyta</taxon>
        <taxon>Magnoliopsida</taxon>
        <taxon>Liliopsida</taxon>
        <taxon>Poales</taxon>
        <taxon>Poaceae</taxon>
        <taxon>PACMAD clade</taxon>
        <taxon>Panicoideae</taxon>
        <taxon>Andropogonodae</taxon>
        <taxon>Paspaleae</taxon>
        <taxon>Paspalinae</taxon>
        <taxon>Paspalum</taxon>
    </lineage>
</organism>
<gene>
    <name evidence="7" type="ORF">U9M48_004722</name>
</gene>
<keyword evidence="1" id="KW-0479">Metal-binding</keyword>
<dbReference type="InterPro" id="IPR004332">
    <property type="entry name" value="Transposase_MuDR"/>
</dbReference>
<feature type="compositionally biased region" description="Basic residues" evidence="5">
    <location>
        <begin position="683"/>
        <end position="694"/>
    </location>
</feature>
<feature type="compositionally biased region" description="Low complexity" evidence="5">
    <location>
        <begin position="670"/>
        <end position="681"/>
    </location>
</feature>
<feature type="compositionally biased region" description="Acidic residues" evidence="5">
    <location>
        <begin position="44"/>
        <end position="54"/>
    </location>
</feature>
<dbReference type="Proteomes" id="UP001341281">
    <property type="component" value="Chromosome 01"/>
</dbReference>
<dbReference type="PROSITE" id="PS50966">
    <property type="entry name" value="ZF_SWIM"/>
    <property type="match status" value="1"/>
</dbReference>
<evidence type="ECO:0000256" key="1">
    <source>
        <dbReference type="ARBA" id="ARBA00022723"/>
    </source>
</evidence>
<feature type="region of interest" description="Disordered" evidence="5">
    <location>
        <begin position="650"/>
        <end position="694"/>
    </location>
</feature>
<feature type="compositionally biased region" description="Acidic residues" evidence="5">
    <location>
        <begin position="105"/>
        <end position="125"/>
    </location>
</feature>
<evidence type="ECO:0000259" key="6">
    <source>
        <dbReference type="PROSITE" id="PS50966"/>
    </source>
</evidence>
<dbReference type="Pfam" id="PF10551">
    <property type="entry name" value="MULE"/>
    <property type="match status" value="1"/>
</dbReference>
<feature type="domain" description="SWIM-type" evidence="6">
    <location>
        <begin position="486"/>
        <end position="518"/>
    </location>
</feature>
<dbReference type="InterPro" id="IPR007527">
    <property type="entry name" value="Znf_SWIM"/>
</dbReference>
<feature type="region of interest" description="Disordered" evidence="5">
    <location>
        <begin position="603"/>
        <end position="635"/>
    </location>
</feature>
<reference evidence="7 8" key="1">
    <citation type="submission" date="2024-02" db="EMBL/GenBank/DDBJ databases">
        <title>High-quality chromosome-scale genome assembly of Pensacola bahiagrass (Paspalum notatum Flugge var. saurae).</title>
        <authorList>
            <person name="Vega J.M."/>
            <person name="Podio M."/>
            <person name="Orjuela J."/>
            <person name="Siena L.A."/>
            <person name="Pessino S.C."/>
            <person name="Combes M.C."/>
            <person name="Mariac C."/>
            <person name="Albertini E."/>
            <person name="Pupilli F."/>
            <person name="Ortiz J.P.A."/>
            <person name="Leblanc O."/>
        </authorList>
    </citation>
    <scope>NUCLEOTIDE SEQUENCE [LARGE SCALE GENOMIC DNA]</scope>
    <source>
        <strain evidence="7">R1</strain>
        <tissue evidence="7">Leaf</tissue>
    </source>
</reference>
<dbReference type="SMART" id="SM00575">
    <property type="entry name" value="ZnF_PMZ"/>
    <property type="match status" value="1"/>
</dbReference>